<dbReference type="EMBL" id="JAHWGI010000985">
    <property type="protein sequence ID" value="KAK3919944.1"/>
    <property type="molecule type" value="Genomic_DNA"/>
</dbReference>
<reference evidence="1" key="2">
    <citation type="journal article" date="2023" name="BMC Genomics">
        <title>Pest status, molecular evolution, and epigenetic factors derived from the genome assembly of Frankliniella fusca, a thysanopteran phytovirus vector.</title>
        <authorList>
            <person name="Catto M.A."/>
            <person name="Labadie P.E."/>
            <person name="Jacobson A.L."/>
            <person name="Kennedy G.G."/>
            <person name="Srinivasan R."/>
            <person name="Hunt B.G."/>
        </authorList>
    </citation>
    <scope>NUCLEOTIDE SEQUENCE</scope>
    <source>
        <strain evidence="1">PL_HMW_Pooled</strain>
    </source>
</reference>
<dbReference type="Proteomes" id="UP001219518">
    <property type="component" value="Unassembled WGS sequence"/>
</dbReference>
<sequence length="183" mass="21159">MKTTSKWLFDGSSNHSTYKQVMNDEFCDGSIFLTAMVPLRITKMTSNAEKIVWVKQTPSSTRFCRLLSFEFTKETEELAKSHFSKLKKETECMEMVLHIAYRLDIKRWRVISAAEKNAVQSRKDTIQDRFWKEEGLIIDIVKRGHGTSNDGNTARRFFRKPDTASSITCVDVHLITRLGTILE</sequence>
<accession>A0AAE1HER0</accession>
<reference evidence="1" key="1">
    <citation type="submission" date="2021-07" db="EMBL/GenBank/DDBJ databases">
        <authorList>
            <person name="Catto M.A."/>
            <person name="Jacobson A."/>
            <person name="Kennedy G."/>
            <person name="Labadie P."/>
            <person name="Hunt B.G."/>
            <person name="Srinivasan R."/>
        </authorList>
    </citation>
    <scope>NUCLEOTIDE SEQUENCE</scope>
    <source>
        <strain evidence="1">PL_HMW_Pooled</strain>
        <tissue evidence="1">Head</tissue>
    </source>
</reference>
<evidence type="ECO:0000313" key="2">
    <source>
        <dbReference type="Proteomes" id="UP001219518"/>
    </source>
</evidence>
<proteinExistence type="predicted"/>
<organism evidence="1 2">
    <name type="scientific">Frankliniella fusca</name>
    <dbReference type="NCBI Taxonomy" id="407009"/>
    <lineage>
        <taxon>Eukaryota</taxon>
        <taxon>Metazoa</taxon>
        <taxon>Ecdysozoa</taxon>
        <taxon>Arthropoda</taxon>
        <taxon>Hexapoda</taxon>
        <taxon>Insecta</taxon>
        <taxon>Pterygota</taxon>
        <taxon>Neoptera</taxon>
        <taxon>Paraneoptera</taxon>
        <taxon>Thysanoptera</taxon>
        <taxon>Terebrantia</taxon>
        <taxon>Thripoidea</taxon>
        <taxon>Thripidae</taxon>
        <taxon>Frankliniella</taxon>
    </lineage>
</organism>
<dbReference type="AlphaFoldDB" id="A0AAE1HER0"/>
<protein>
    <submittedName>
        <fullName evidence="1">Acetyl-coenzyme A synthetase</fullName>
    </submittedName>
</protein>
<feature type="non-terminal residue" evidence="1">
    <location>
        <position position="1"/>
    </location>
</feature>
<comment type="caution">
    <text evidence="1">The sequence shown here is derived from an EMBL/GenBank/DDBJ whole genome shotgun (WGS) entry which is preliminary data.</text>
</comment>
<keyword evidence="2" id="KW-1185">Reference proteome</keyword>
<evidence type="ECO:0000313" key="1">
    <source>
        <dbReference type="EMBL" id="KAK3919944.1"/>
    </source>
</evidence>
<gene>
    <name evidence="1" type="ORF">KUF71_009231</name>
</gene>
<name>A0AAE1HER0_9NEOP</name>